<evidence type="ECO:0000256" key="1">
    <source>
        <dbReference type="SAM" id="Phobius"/>
    </source>
</evidence>
<sequence length="52" mass="6333">MPQMAPLMWLNLYGFFTLVFLLFIIINYYIKPIKKIETRPQPQSPIKFTLKW</sequence>
<dbReference type="EMBL" id="LC341266">
    <property type="protein sequence ID" value="BBB86763.1"/>
    <property type="molecule type" value="Genomic_DNA"/>
</dbReference>
<geneLocation type="mitochondrion" evidence="2"/>
<proteinExistence type="predicted"/>
<dbReference type="AlphaFoldDB" id="A0A348AE57"/>
<name>A0A348AE57_PANBO</name>
<evidence type="ECO:0000313" key="2">
    <source>
        <dbReference type="EMBL" id="BBB86763.1"/>
    </source>
</evidence>
<reference evidence="2" key="1">
    <citation type="submission" date="2017-12" db="EMBL/GenBank/DDBJ databases">
        <title>Characterization and phylogenetic analysis of the mitochondrial genome of northern shrimp Pandalus borealis.</title>
        <authorList>
            <person name="Li J.T."/>
            <person name="Xiao J."/>
        </authorList>
    </citation>
    <scope>NUCLEOTIDE SEQUENCE</scope>
    <source>
        <tissue evidence="2">Muscle</tissue>
    </source>
</reference>
<protein>
    <submittedName>
        <fullName evidence="2">ATP synthase F0 subunit 8</fullName>
    </submittedName>
</protein>
<keyword evidence="2" id="KW-0496">Mitochondrion</keyword>
<keyword evidence="1" id="KW-0472">Membrane</keyword>
<organism evidence="2">
    <name type="scientific">Pandalus borealis</name>
    <name type="common">Northern red shrimp</name>
    <dbReference type="NCBI Taxonomy" id="6703"/>
    <lineage>
        <taxon>Eukaryota</taxon>
        <taxon>Metazoa</taxon>
        <taxon>Ecdysozoa</taxon>
        <taxon>Arthropoda</taxon>
        <taxon>Crustacea</taxon>
        <taxon>Multicrustacea</taxon>
        <taxon>Malacostraca</taxon>
        <taxon>Eumalacostraca</taxon>
        <taxon>Eucarida</taxon>
        <taxon>Decapoda</taxon>
        <taxon>Pleocyemata</taxon>
        <taxon>Caridea</taxon>
        <taxon>Pandaloidea</taxon>
        <taxon>Pandalidae</taxon>
        <taxon>Pandalus</taxon>
    </lineage>
</organism>
<feature type="transmembrane region" description="Helical" evidence="1">
    <location>
        <begin position="12"/>
        <end position="30"/>
    </location>
</feature>
<keyword evidence="1" id="KW-0812">Transmembrane</keyword>
<accession>A0A348AE57</accession>
<gene>
    <name evidence="2" type="primary">ATP8</name>
</gene>
<keyword evidence="1" id="KW-1133">Transmembrane helix</keyword>